<keyword evidence="1" id="KW-0472">Membrane</keyword>
<dbReference type="AlphaFoldDB" id="A0A8J3NMX6"/>
<organism evidence="2 3">
    <name type="scientific">Catellatospora bangladeshensis</name>
    <dbReference type="NCBI Taxonomy" id="310355"/>
    <lineage>
        <taxon>Bacteria</taxon>
        <taxon>Bacillati</taxon>
        <taxon>Actinomycetota</taxon>
        <taxon>Actinomycetes</taxon>
        <taxon>Micromonosporales</taxon>
        <taxon>Micromonosporaceae</taxon>
        <taxon>Catellatospora</taxon>
    </lineage>
</organism>
<feature type="transmembrane region" description="Helical" evidence="1">
    <location>
        <begin position="312"/>
        <end position="329"/>
    </location>
</feature>
<keyword evidence="3" id="KW-1185">Reference proteome</keyword>
<accession>A0A8J3NMX6</accession>
<feature type="transmembrane region" description="Helical" evidence="1">
    <location>
        <begin position="16"/>
        <end position="37"/>
    </location>
</feature>
<dbReference type="PANTHER" id="PTHR37305:SF1">
    <property type="entry name" value="MEMBRANE PROTEIN"/>
    <property type="match status" value="1"/>
</dbReference>
<keyword evidence="1" id="KW-1133">Transmembrane helix</keyword>
<dbReference type="Proteomes" id="UP000601223">
    <property type="component" value="Unassembled WGS sequence"/>
</dbReference>
<name>A0A8J3NMX6_9ACTN</name>
<dbReference type="EMBL" id="BONF01000051">
    <property type="protein sequence ID" value="GIF85691.1"/>
    <property type="molecule type" value="Genomic_DNA"/>
</dbReference>
<evidence type="ECO:0000313" key="2">
    <source>
        <dbReference type="EMBL" id="GIF85691.1"/>
    </source>
</evidence>
<comment type="caution">
    <text evidence="2">The sequence shown here is derived from an EMBL/GenBank/DDBJ whole genome shotgun (WGS) entry which is preliminary data.</text>
</comment>
<proteinExistence type="predicted"/>
<dbReference type="PANTHER" id="PTHR37305">
    <property type="entry name" value="INTEGRAL MEMBRANE PROTEIN-RELATED"/>
    <property type="match status" value="1"/>
</dbReference>
<dbReference type="GO" id="GO:0140359">
    <property type="term" value="F:ABC-type transporter activity"/>
    <property type="evidence" value="ECO:0007669"/>
    <property type="project" value="InterPro"/>
</dbReference>
<feature type="transmembrane region" description="Helical" evidence="1">
    <location>
        <begin position="239"/>
        <end position="261"/>
    </location>
</feature>
<dbReference type="GO" id="GO:0005886">
    <property type="term" value="C:plasma membrane"/>
    <property type="evidence" value="ECO:0007669"/>
    <property type="project" value="UniProtKB-SubCell"/>
</dbReference>
<dbReference type="RefSeq" id="WP_203755990.1">
    <property type="nucleotide sequence ID" value="NZ_BONF01000051.1"/>
</dbReference>
<keyword evidence="1" id="KW-0812">Transmembrane</keyword>
<protein>
    <submittedName>
        <fullName evidence="2">Uncharacterized protein</fullName>
    </submittedName>
</protein>
<dbReference type="Pfam" id="PF12679">
    <property type="entry name" value="ABC2_membrane_2"/>
    <property type="match status" value="1"/>
</dbReference>
<feature type="transmembrane region" description="Helical" evidence="1">
    <location>
        <begin position="119"/>
        <end position="144"/>
    </location>
</feature>
<sequence length="337" mass="36876">MSLVRAERRRFFKRRLIKWLVVVGVVILGVIATAVFFDNQKVSAETLASAEAKAEAEYDFAMADFQRQLKACQEVPSGNVKPEYCQWVESGEQPQRDWYRAEYYMPSTFVFKGQFEEMIVVWAAIMAVIAFVIGASFVGAEWSTGSMSSLLTWRPKRMSVLGTKLAVLVGWLTTIAVVTGGLWTAALWATAVYRGSTAGMTPGTWQSLGLTGLRGLGLIVAIGVLGFALATLGRHTGVALGVALAVVVVGQVGLTILLLMLRVPYPEMYLIPTHLQAWMSKVVQVSNPFANPADCMGGQCVEQVKSITWQDTGSITLGAIVVLLVLAFWQMRRRDVS</sequence>
<gene>
    <name evidence="2" type="ORF">Cba03nite_70400</name>
</gene>
<reference evidence="2 3" key="1">
    <citation type="submission" date="2021-01" db="EMBL/GenBank/DDBJ databases">
        <title>Whole genome shotgun sequence of Catellatospora bangladeshensis NBRC 107357.</title>
        <authorList>
            <person name="Komaki H."/>
            <person name="Tamura T."/>
        </authorList>
    </citation>
    <scope>NUCLEOTIDE SEQUENCE [LARGE SCALE GENOMIC DNA]</scope>
    <source>
        <strain evidence="2 3">NBRC 107357</strain>
    </source>
</reference>
<evidence type="ECO:0000313" key="3">
    <source>
        <dbReference type="Proteomes" id="UP000601223"/>
    </source>
</evidence>
<feature type="transmembrane region" description="Helical" evidence="1">
    <location>
        <begin position="165"/>
        <end position="193"/>
    </location>
</feature>
<evidence type="ECO:0000256" key="1">
    <source>
        <dbReference type="SAM" id="Phobius"/>
    </source>
</evidence>
<feature type="transmembrane region" description="Helical" evidence="1">
    <location>
        <begin position="213"/>
        <end position="232"/>
    </location>
</feature>